<evidence type="ECO:0000259" key="3">
    <source>
        <dbReference type="Pfam" id="PF00501"/>
    </source>
</evidence>
<evidence type="ECO:0000313" key="6">
    <source>
        <dbReference type="Proteomes" id="UP000027446"/>
    </source>
</evidence>
<dbReference type="InterPro" id="IPR025110">
    <property type="entry name" value="AMP-bd_C"/>
</dbReference>
<sequence>MSTLHMAMDKDFHWLLKNHAERRPNASFLHWEPFEGEAQTWTYGAFYKDVRRCAAGLHAKGVGRGDFVLLHANNCPEFLIAYHACAALGAVVVTTNPRSAVEEMRYFISHSRARFAITQPEFVDLIRETGPDLEWIASTAHNSTEPSQPLPAGIVPFDDLFADDRDFEIERNNPMAPFSVQYTSGTTSRPKGVVWTHANALWGAQTVASHNLLRDIDTAIVFTPLCHTNAMSWAHYGVLWSGGAMVLQPKFSASRFWPVALKHGCTWANVIPFAMQALATLPVPDDHKFRYWVIGAANIGPAEDLFRITFVGAWGMTELIAHGTYTPPQLSSPERSMGMPAPEFELKIVDDSGQDVTPGETGLLKVRGIPGITLFKEYLYNPEATSGSFDNEGWFDTGDRVFQTADGHLRFADRAKDMLKVGAENVAASEIEGAVMLTEGVLECAVVGKPDKMKDEVPAVFVRAAEASDALASAILETCRTQLADFKVPVEVIFVDDFPRAELNKIAKAKLRKRFAD</sequence>
<evidence type="ECO:0000259" key="4">
    <source>
        <dbReference type="Pfam" id="PF13193"/>
    </source>
</evidence>
<dbReference type="OrthoDB" id="7315605at2"/>
<dbReference type="InterPro" id="IPR000873">
    <property type="entry name" value="AMP-dep_synth/lig_dom"/>
</dbReference>
<dbReference type="PATRIC" id="fig|1280949.3.peg.2204"/>
<dbReference type="Proteomes" id="UP000027446">
    <property type="component" value="Unassembled WGS sequence"/>
</dbReference>
<gene>
    <name evidence="5" type="ORF">HAD_10770</name>
</gene>
<comment type="similarity">
    <text evidence="1">Belongs to the ATP-dependent AMP-binding enzyme family.</text>
</comment>
<dbReference type="Gene3D" id="3.40.50.12780">
    <property type="entry name" value="N-terminal domain of ligase-like"/>
    <property type="match status" value="1"/>
</dbReference>
<feature type="domain" description="AMP-binding enzyme C-terminal" evidence="4">
    <location>
        <begin position="430"/>
        <end position="501"/>
    </location>
</feature>
<dbReference type="Pfam" id="PF00501">
    <property type="entry name" value="AMP-binding"/>
    <property type="match status" value="1"/>
</dbReference>
<evidence type="ECO:0000313" key="5">
    <source>
        <dbReference type="EMBL" id="KCZ86163.1"/>
    </source>
</evidence>
<dbReference type="AlphaFoldDB" id="A0A069E7T9"/>
<dbReference type="SUPFAM" id="SSF56801">
    <property type="entry name" value="Acetyl-CoA synthetase-like"/>
    <property type="match status" value="1"/>
</dbReference>
<dbReference type="InterPro" id="IPR042099">
    <property type="entry name" value="ANL_N_sf"/>
</dbReference>
<organism evidence="5 6">
    <name type="scientific">Hyphomonas adhaerens MHS-3</name>
    <dbReference type="NCBI Taxonomy" id="1280949"/>
    <lineage>
        <taxon>Bacteria</taxon>
        <taxon>Pseudomonadati</taxon>
        <taxon>Pseudomonadota</taxon>
        <taxon>Alphaproteobacteria</taxon>
        <taxon>Hyphomonadales</taxon>
        <taxon>Hyphomonadaceae</taxon>
        <taxon>Hyphomonas</taxon>
    </lineage>
</organism>
<dbReference type="Pfam" id="PF13193">
    <property type="entry name" value="AMP-binding_C"/>
    <property type="match status" value="1"/>
</dbReference>
<dbReference type="RefSeq" id="WP_051596144.1">
    <property type="nucleotide sequence ID" value="NZ_ARYH01000001.1"/>
</dbReference>
<evidence type="ECO:0000256" key="2">
    <source>
        <dbReference type="ARBA" id="ARBA00022598"/>
    </source>
</evidence>
<feature type="domain" description="AMP-dependent synthetase/ligase" evidence="3">
    <location>
        <begin position="17"/>
        <end position="379"/>
    </location>
</feature>
<evidence type="ECO:0000256" key="1">
    <source>
        <dbReference type="ARBA" id="ARBA00006432"/>
    </source>
</evidence>
<dbReference type="PANTHER" id="PTHR43201:SF5">
    <property type="entry name" value="MEDIUM-CHAIN ACYL-COA LIGASE ACSF2, MITOCHONDRIAL"/>
    <property type="match status" value="1"/>
</dbReference>
<name>A0A069E7T9_9PROT</name>
<dbReference type="GO" id="GO:0031956">
    <property type="term" value="F:medium-chain fatty acid-CoA ligase activity"/>
    <property type="evidence" value="ECO:0007669"/>
    <property type="project" value="TreeGrafter"/>
</dbReference>
<dbReference type="GO" id="GO:0006631">
    <property type="term" value="P:fatty acid metabolic process"/>
    <property type="evidence" value="ECO:0007669"/>
    <property type="project" value="TreeGrafter"/>
</dbReference>
<comment type="caution">
    <text evidence="5">The sequence shown here is derived from an EMBL/GenBank/DDBJ whole genome shotgun (WGS) entry which is preliminary data.</text>
</comment>
<keyword evidence="6" id="KW-1185">Reference proteome</keyword>
<dbReference type="PANTHER" id="PTHR43201">
    <property type="entry name" value="ACYL-COA SYNTHETASE"/>
    <property type="match status" value="1"/>
</dbReference>
<dbReference type="Gene3D" id="3.30.300.30">
    <property type="match status" value="1"/>
</dbReference>
<dbReference type="eggNOG" id="COG0318">
    <property type="taxonomic scope" value="Bacteria"/>
</dbReference>
<proteinExistence type="inferred from homology"/>
<dbReference type="STRING" id="1280949.HAD_10770"/>
<reference evidence="5 6" key="1">
    <citation type="journal article" date="2014" name="Antonie Van Leeuwenhoek">
        <title>Hyphomonas beringensis sp. nov. and Hyphomonas chukchiensis sp. nov., isolated from surface seawater of the Bering Sea and Chukchi Sea.</title>
        <authorList>
            <person name="Li C."/>
            <person name="Lai Q."/>
            <person name="Li G."/>
            <person name="Dong C."/>
            <person name="Wang J."/>
            <person name="Liao Y."/>
            <person name="Shao Z."/>
        </authorList>
    </citation>
    <scope>NUCLEOTIDE SEQUENCE [LARGE SCALE GENOMIC DNA]</scope>
    <source>
        <strain evidence="5 6">MHS-3</strain>
    </source>
</reference>
<dbReference type="PROSITE" id="PS00455">
    <property type="entry name" value="AMP_BINDING"/>
    <property type="match status" value="1"/>
</dbReference>
<protein>
    <submittedName>
        <fullName evidence="5">AMP-dependent synthetase and ligase</fullName>
    </submittedName>
</protein>
<keyword evidence="2 5" id="KW-0436">Ligase</keyword>
<accession>A0A069E7T9</accession>
<dbReference type="InterPro" id="IPR020845">
    <property type="entry name" value="AMP-binding_CS"/>
</dbReference>
<dbReference type="InterPro" id="IPR045851">
    <property type="entry name" value="AMP-bd_C_sf"/>
</dbReference>
<dbReference type="EMBL" id="ARYH01000001">
    <property type="protein sequence ID" value="KCZ86163.1"/>
    <property type="molecule type" value="Genomic_DNA"/>
</dbReference>